<protein>
    <submittedName>
        <fullName evidence="3">Uncharacterized protein</fullName>
    </submittedName>
</protein>
<dbReference type="EMBL" id="BONN01000005">
    <property type="protein sequence ID" value="GIG32999.1"/>
    <property type="molecule type" value="Genomic_DNA"/>
</dbReference>
<evidence type="ECO:0000313" key="4">
    <source>
        <dbReference type="Proteomes" id="UP000577956"/>
    </source>
</evidence>
<dbReference type="AlphaFoldDB" id="A0A7Y9FKM0"/>
<evidence type="ECO:0000313" key="2">
    <source>
        <dbReference type="EMBL" id="GIG32999.1"/>
    </source>
</evidence>
<dbReference type="RefSeq" id="WP_140460118.1">
    <property type="nucleotide sequence ID" value="NZ_BAABFI010000010.1"/>
</dbReference>
<reference evidence="3 4" key="1">
    <citation type="submission" date="2020-07" db="EMBL/GenBank/DDBJ databases">
        <title>Sequencing the genomes of 1000 actinobacteria strains.</title>
        <authorList>
            <person name="Klenk H.-P."/>
        </authorList>
    </citation>
    <scope>NUCLEOTIDE SEQUENCE [LARGE SCALE GENOMIC DNA]</scope>
    <source>
        <strain evidence="3 4">DSM 24482</strain>
    </source>
</reference>
<organism evidence="3 4">
    <name type="scientific">Cellulomonas oligotrophica</name>
    <dbReference type="NCBI Taxonomy" id="931536"/>
    <lineage>
        <taxon>Bacteria</taxon>
        <taxon>Bacillati</taxon>
        <taxon>Actinomycetota</taxon>
        <taxon>Actinomycetes</taxon>
        <taxon>Micrococcales</taxon>
        <taxon>Cellulomonadaceae</taxon>
        <taxon>Cellulomonas</taxon>
    </lineage>
</organism>
<evidence type="ECO:0000256" key="1">
    <source>
        <dbReference type="SAM" id="Phobius"/>
    </source>
</evidence>
<sequence length="114" mass="11851">MSAAVAPPAVAWPDQPLHDVSAAPAAAFVAIVSAIPAGARFSVNDIRSGLDAASVPLRHRPGLFRRACRAGLIEPVHLAQGGVTAPYRVPSTGPSAHRAHVQVYRRLPDPGRAP</sequence>
<keyword evidence="5" id="KW-1185">Reference proteome</keyword>
<evidence type="ECO:0000313" key="3">
    <source>
        <dbReference type="EMBL" id="NYD87796.1"/>
    </source>
</evidence>
<reference evidence="2 5" key="2">
    <citation type="submission" date="2021-01" db="EMBL/GenBank/DDBJ databases">
        <title>Whole genome shotgun sequence of Cellulomonas oligotrophica NBRC 109435.</title>
        <authorList>
            <person name="Komaki H."/>
            <person name="Tamura T."/>
        </authorList>
    </citation>
    <scope>NUCLEOTIDE SEQUENCE [LARGE SCALE GENOMIC DNA]</scope>
    <source>
        <strain evidence="2 5">NBRC 109435</strain>
    </source>
</reference>
<comment type="caution">
    <text evidence="3">The sequence shown here is derived from an EMBL/GenBank/DDBJ whole genome shotgun (WGS) entry which is preliminary data.</text>
</comment>
<dbReference type="Proteomes" id="UP000577956">
    <property type="component" value="Unassembled WGS sequence"/>
</dbReference>
<name>A0A7Y9FKM0_9CELL</name>
<dbReference type="EMBL" id="JACCBK010000001">
    <property type="protein sequence ID" value="NYD87796.1"/>
    <property type="molecule type" value="Genomic_DNA"/>
</dbReference>
<keyword evidence="1" id="KW-1133">Transmembrane helix</keyword>
<keyword evidence="1" id="KW-0812">Transmembrane</keyword>
<proteinExistence type="predicted"/>
<evidence type="ECO:0000313" key="5">
    <source>
        <dbReference type="Proteomes" id="UP000618382"/>
    </source>
</evidence>
<dbReference type="Proteomes" id="UP000618382">
    <property type="component" value="Unassembled WGS sequence"/>
</dbReference>
<feature type="transmembrane region" description="Helical" evidence="1">
    <location>
        <begin position="20"/>
        <end position="39"/>
    </location>
</feature>
<keyword evidence="1" id="KW-0472">Membrane</keyword>
<gene>
    <name evidence="3" type="ORF">BKA21_003345</name>
    <name evidence="2" type="ORF">Col01nite_21580</name>
</gene>
<accession>A0A7Y9FKM0</accession>